<proteinExistence type="inferred from homology"/>
<dbReference type="RefSeq" id="XP_020910200.2">
    <property type="nucleotide sequence ID" value="XM_021054541.2"/>
</dbReference>
<dbReference type="GO" id="GO:0004930">
    <property type="term" value="F:G protein-coupled receptor activity"/>
    <property type="evidence" value="ECO:0007669"/>
    <property type="project" value="UniProtKB-KW"/>
</dbReference>
<keyword evidence="5 9" id="KW-0472">Membrane</keyword>
<feature type="transmembrane region" description="Helical" evidence="9">
    <location>
        <begin position="41"/>
        <end position="58"/>
    </location>
</feature>
<evidence type="ECO:0000256" key="1">
    <source>
        <dbReference type="ARBA" id="ARBA00004141"/>
    </source>
</evidence>
<protein>
    <recommendedName>
        <fullName evidence="10">G-protein coupled receptors family 1 profile domain-containing protein</fullName>
    </recommendedName>
</protein>
<dbReference type="PANTHER" id="PTHR24243:SF208">
    <property type="entry name" value="PYROKININ-1 RECEPTOR"/>
    <property type="match status" value="1"/>
</dbReference>
<dbReference type="OMA" id="RNMAHEN"/>
<dbReference type="PRINTS" id="PR00237">
    <property type="entry name" value="GPCRRHODOPSN"/>
</dbReference>
<organism evidence="11 12">
    <name type="scientific">Exaiptasia diaphana</name>
    <name type="common">Tropical sea anemone</name>
    <name type="synonym">Aiptasia pulchella</name>
    <dbReference type="NCBI Taxonomy" id="2652724"/>
    <lineage>
        <taxon>Eukaryota</taxon>
        <taxon>Metazoa</taxon>
        <taxon>Cnidaria</taxon>
        <taxon>Anthozoa</taxon>
        <taxon>Hexacorallia</taxon>
        <taxon>Actiniaria</taxon>
        <taxon>Aiptasiidae</taxon>
        <taxon>Exaiptasia</taxon>
    </lineage>
</organism>
<keyword evidence="7 8" id="KW-0807">Transducer</keyword>
<keyword evidence="3 9" id="KW-1133">Transmembrane helix</keyword>
<dbReference type="EnsemblMetazoa" id="XM_021054541.2">
    <property type="protein sequence ID" value="XP_020910200.2"/>
    <property type="gene ID" value="LOC110248050"/>
</dbReference>
<evidence type="ECO:0000256" key="5">
    <source>
        <dbReference type="ARBA" id="ARBA00023136"/>
    </source>
</evidence>
<evidence type="ECO:0000256" key="2">
    <source>
        <dbReference type="ARBA" id="ARBA00022692"/>
    </source>
</evidence>
<evidence type="ECO:0000313" key="11">
    <source>
        <dbReference type="EnsemblMetazoa" id="XP_020910200.2"/>
    </source>
</evidence>
<evidence type="ECO:0000256" key="3">
    <source>
        <dbReference type="ARBA" id="ARBA00022989"/>
    </source>
</evidence>
<dbReference type="Pfam" id="PF00001">
    <property type="entry name" value="7tm_1"/>
    <property type="match status" value="1"/>
</dbReference>
<sequence length="306" mass="35101">MKKPTNYFILNMAISDLVVPTMSHSRELVLLYTKSKYDTEWLVGGTIGTILCKLVPFFHDVTTAVSILSLILITIDRFIAVVYPMKHYIMSKTECKVLIFATWLLGMSLHAVYLYTFEVRKVNGVHVCVPGYDKKFGAKFINNYFLSLFSILTVTPTIVMTIAYTIIIISLKRQSSHLGDSFSDRQKRQRAKKEKKIIQLAIVIIITFIILWAPFNALVYLRLFVYNDVMPNPCFLKPFRFIALFCAYANAAINPCIVFILCQVFRQGLRKMLSKNSKIDIVKNQSGGQQLANQREMRNMAHENNI</sequence>
<feature type="domain" description="G-protein coupled receptors family 1 profile" evidence="10">
    <location>
        <begin position="1"/>
        <end position="258"/>
    </location>
</feature>
<dbReference type="GO" id="GO:0016020">
    <property type="term" value="C:membrane"/>
    <property type="evidence" value="ECO:0007669"/>
    <property type="project" value="UniProtKB-SubCell"/>
</dbReference>
<comment type="similarity">
    <text evidence="8">Belongs to the G-protein coupled receptor 1 family.</text>
</comment>
<evidence type="ECO:0000256" key="9">
    <source>
        <dbReference type="SAM" id="Phobius"/>
    </source>
</evidence>
<keyword evidence="6 8" id="KW-0675">Receptor</keyword>
<dbReference type="GeneID" id="110248050"/>
<dbReference type="CDD" id="cd00637">
    <property type="entry name" value="7tm_classA_rhodopsin-like"/>
    <property type="match status" value="1"/>
</dbReference>
<dbReference type="Proteomes" id="UP000887567">
    <property type="component" value="Unplaced"/>
</dbReference>
<dbReference type="AlphaFoldDB" id="A0A913XUW8"/>
<name>A0A913XUW8_EXADI</name>
<feature type="transmembrane region" description="Helical" evidence="9">
    <location>
        <begin position="197"/>
        <end position="221"/>
    </location>
</feature>
<dbReference type="PANTHER" id="PTHR24243">
    <property type="entry name" value="G-PROTEIN COUPLED RECEPTOR"/>
    <property type="match status" value="1"/>
</dbReference>
<dbReference type="OrthoDB" id="5960845at2759"/>
<dbReference type="PROSITE" id="PS50262">
    <property type="entry name" value="G_PROTEIN_RECEP_F1_2"/>
    <property type="match status" value="1"/>
</dbReference>
<keyword evidence="2 8" id="KW-0812">Transmembrane</keyword>
<dbReference type="SUPFAM" id="SSF81321">
    <property type="entry name" value="Family A G protein-coupled receptor-like"/>
    <property type="match status" value="1"/>
</dbReference>
<dbReference type="InterPro" id="IPR000276">
    <property type="entry name" value="GPCR_Rhodpsn"/>
</dbReference>
<feature type="transmembrane region" description="Helical" evidence="9">
    <location>
        <begin position="64"/>
        <end position="85"/>
    </location>
</feature>
<dbReference type="InterPro" id="IPR017452">
    <property type="entry name" value="GPCR_Rhodpsn_7TM"/>
</dbReference>
<evidence type="ECO:0000256" key="7">
    <source>
        <dbReference type="ARBA" id="ARBA00023224"/>
    </source>
</evidence>
<feature type="transmembrane region" description="Helical" evidence="9">
    <location>
        <begin position="97"/>
        <end position="116"/>
    </location>
</feature>
<evidence type="ECO:0000256" key="4">
    <source>
        <dbReference type="ARBA" id="ARBA00023040"/>
    </source>
</evidence>
<dbReference type="Gene3D" id="1.20.1070.10">
    <property type="entry name" value="Rhodopsin 7-helix transmembrane proteins"/>
    <property type="match status" value="1"/>
</dbReference>
<evidence type="ECO:0000259" key="10">
    <source>
        <dbReference type="PROSITE" id="PS50262"/>
    </source>
</evidence>
<dbReference type="KEGG" id="epa:110248050"/>
<evidence type="ECO:0000256" key="8">
    <source>
        <dbReference type="RuleBase" id="RU000688"/>
    </source>
</evidence>
<comment type="subcellular location">
    <subcellularLocation>
        <location evidence="1">Membrane</location>
        <topology evidence="1">Multi-pass membrane protein</topology>
    </subcellularLocation>
</comment>
<evidence type="ECO:0000256" key="6">
    <source>
        <dbReference type="ARBA" id="ARBA00023170"/>
    </source>
</evidence>
<keyword evidence="12" id="KW-1185">Reference proteome</keyword>
<feature type="transmembrane region" description="Helical" evidence="9">
    <location>
        <begin position="241"/>
        <end position="265"/>
    </location>
</feature>
<dbReference type="PROSITE" id="PS00237">
    <property type="entry name" value="G_PROTEIN_RECEP_F1_1"/>
    <property type="match status" value="1"/>
</dbReference>
<feature type="transmembrane region" description="Helical" evidence="9">
    <location>
        <begin position="144"/>
        <end position="169"/>
    </location>
</feature>
<keyword evidence="4 8" id="KW-0297">G-protein coupled receptor</keyword>
<accession>A0A913XUW8</accession>
<reference evidence="11" key="1">
    <citation type="submission" date="2022-11" db="UniProtKB">
        <authorList>
            <consortium name="EnsemblMetazoa"/>
        </authorList>
    </citation>
    <scope>IDENTIFICATION</scope>
</reference>
<evidence type="ECO:0000313" key="12">
    <source>
        <dbReference type="Proteomes" id="UP000887567"/>
    </source>
</evidence>